<name>A0A1X7VER9_AMPQE</name>
<accession>A0A1X7VER9</accession>
<dbReference type="EnsemblMetazoa" id="Aqu2.1.38224_001">
    <property type="protein sequence ID" value="Aqu2.1.38224_001"/>
    <property type="gene ID" value="Aqu2.1.38224"/>
</dbReference>
<proteinExistence type="predicted"/>
<dbReference type="AlphaFoldDB" id="A0A1X7VER9"/>
<reference evidence="1" key="1">
    <citation type="submission" date="2017-05" db="UniProtKB">
        <authorList>
            <consortium name="EnsemblMetazoa"/>
        </authorList>
    </citation>
    <scope>IDENTIFICATION</scope>
</reference>
<organism evidence="1">
    <name type="scientific">Amphimedon queenslandica</name>
    <name type="common">Sponge</name>
    <dbReference type="NCBI Taxonomy" id="400682"/>
    <lineage>
        <taxon>Eukaryota</taxon>
        <taxon>Metazoa</taxon>
        <taxon>Porifera</taxon>
        <taxon>Demospongiae</taxon>
        <taxon>Heteroscleromorpha</taxon>
        <taxon>Haplosclerida</taxon>
        <taxon>Niphatidae</taxon>
        <taxon>Amphimedon</taxon>
    </lineage>
</organism>
<protein>
    <submittedName>
        <fullName evidence="1">Uncharacterized protein</fullName>
    </submittedName>
</protein>
<sequence length="109" mass="12600">MFLGLSVYSKVKQCDVKWKGRRARKRQRQSEQAACKLWVEQHKTCHMYGKETFKSFRTRKAKQHEISKKDLGSKCGSLATEMPIQGSPYNVNIYEGQLPTPLTELNTYG</sequence>
<dbReference type="InParanoid" id="A0A1X7VER9"/>
<evidence type="ECO:0000313" key="1">
    <source>
        <dbReference type="EnsemblMetazoa" id="Aqu2.1.38224_001"/>
    </source>
</evidence>